<feature type="non-terminal residue" evidence="3">
    <location>
        <position position="1"/>
    </location>
</feature>
<reference evidence="3" key="1">
    <citation type="submission" date="2015-12" db="EMBL/GenBank/DDBJ databases">
        <title>De novo transcriptome assembly of four potential Pierce s Disease insect vectors from Arizona vineyards.</title>
        <authorList>
            <person name="Tassone E.E."/>
        </authorList>
    </citation>
    <scope>NUCLEOTIDE SEQUENCE</scope>
</reference>
<name>A0A1B6CGH6_9HEMI</name>
<protein>
    <submittedName>
        <fullName evidence="3">Uncharacterized protein</fullName>
    </submittedName>
</protein>
<dbReference type="EMBL" id="GEDC01024701">
    <property type="protein sequence ID" value="JAS12597.1"/>
    <property type="molecule type" value="Transcribed_RNA"/>
</dbReference>
<feature type="coiled-coil region" evidence="1">
    <location>
        <begin position="470"/>
        <end position="497"/>
    </location>
</feature>
<feature type="coiled-coil region" evidence="1">
    <location>
        <begin position="333"/>
        <end position="431"/>
    </location>
</feature>
<accession>A0A1B6CGH6</accession>
<proteinExistence type="predicted"/>
<feature type="compositionally biased region" description="Polar residues" evidence="2">
    <location>
        <begin position="294"/>
        <end position="305"/>
    </location>
</feature>
<keyword evidence="1" id="KW-0175">Coiled coil</keyword>
<gene>
    <name evidence="3" type="ORF">g.9013</name>
</gene>
<dbReference type="InterPro" id="IPR039341">
    <property type="entry name" value="CFAP99"/>
</dbReference>
<evidence type="ECO:0000256" key="2">
    <source>
        <dbReference type="SAM" id="MobiDB-lite"/>
    </source>
</evidence>
<dbReference type="AlphaFoldDB" id="A0A1B6CGH6"/>
<dbReference type="PANTHER" id="PTHR34649">
    <property type="entry name" value="CILIA- AND FLAGELLA-ASSOCIATED PROTEIN 99"/>
    <property type="match status" value="1"/>
</dbReference>
<sequence>QLENVHYEHKLFRYILKLIPNVTSTKNMKVTNDVLVTLKTLIEEYQDRDEPVSDYLESRLPQLTHLKETDLLDVVELFFGINRYELFLCKVVNAISKEWGNKDKVHMLVLNYLIIFILNEDSVENIKNVIVASGPIKSKQLVRFYKRTDIHKTLLHCACTYFDYKHGTNILKTCLASPAMEDLLEGVTKSLKVKKKGWTPTLPQTPLVLKHLKKPPDPPCNSEEEIVSKSIIFPSTTSIPRKISERIDHGKCKNRIVAEKILHKMQHKSPTFQTHKRTSTPTYRALQSPRQHKTPTFQTNKRTSTPTYRTLQSPRHMHFDSKVSIKVNAATLLREAAGIIKKEENEIKKIKDLEAGGANYTKYENLVKEIRLEEEKLFEEEIERKHLEGLLSREEAILAKQRLKLQNKMKRQKFEEEKQLLRDHMEMFKCEEEEKIKETMNVVHGIRQRIKNNRNALQHEKNKNAQKVTAKSKQLLEEAIKNRKRELEEKLIIMEELRILNSLRGLGKTDFDPSEVKNLGLMCEMSLAELKERLVILKIDLKEDLTKRQIDIKEKRSKKQRFLEDTKHFLDYYKENRKEHIKTEKGIKIKNIIVENDKLTSLRVKLENIKNKNKQIRSIMKLQ</sequence>
<organism evidence="3">
    <name type="scientific">Clastoptera arizonana</name>
    <name type="common">Arizona spittle bug</name>
    <dbReference type="NCBI Taxonomy" id="38151"/>
    <lineage>
        <taxon>Eukaryota</taxon>
        <taxon>Metazoa</taxon>
        <taxon>Ecdysozoa</taxon>
        <taxon>Arthropoda</taxon>
        <taxon>Hexapoda</taxon>
        <taxon>Insecta</taxon>
        <taxon>Pterygota</taxon>
        <taxon>Neoptera</taxon>
        <taxon>Paraneoptera</taxon>
        <taxon>Hemiptera</taxon>
        <taxon>Auchenorrhyncha</taxon>
        <taxon>Cercopoidea</taxon>
        <taxon>Clastopteridae</taxon>
        <taxon>Clastoptera</taxon>
    </lineage>
</organism>
<dbReference type="PANTHER" id="PTHR34649:SF1">
    <property type="entry name" value="CILIA- AND FLAGELLA-ASSOCIATED PROTEIN 99"/>
    <property type="match status" value="1"/>
</dbReference>
<feature type="region of interest" description="Disordered" evidence="2">
    <location>
        <begin position="266"/>
        <end position="305"/>
    </location>
</feature>
<evidence type="ECO:0000313" key="3">
    <source>
        <dbReference type="EMBL" id="JAS12597.1"/>
    </source>
</evidence>
<evidence type="ECO:0000256" key="1">
    <source>
        <dbReference type="SAM" id="Coils"/>
    </source>
</evidence>